<feature type="compositionally biased region" description="Acidic residues" evidence="7">
    <location>
        <begin position="136"/>
        <end position="146"/>
    </location>
</feature>
<evidence type="ECO:0000256" key="1">
    <source>
        <dbReference type="ARBA" id="ARBA00010641"/>
    </source>
</evidence>
<dbReference type="InterPro" id="IPR013325">
    <property type="entry name" value="RNA_pol_sigma_r2"/>
</dbReference>
<evidence type="ECO:0000256" key="7">
    <source>
        <dbReference type="SAM" id="MobiDB-lite"/>
    </source>
</evidence>
<gene>
    <name evidence="10" type="ORF">Q7A36_36770</name>
</gene>
<proteinExistence type="inferred from homology"/>
<evidence type="ECO:0000256" key="4">
    <source>
        <dbReference type="ARBA" id="ARBA00023125"/>
    </source>
</evidence>
<dbReference type="CDD" id="cd06171">
    <property type="entry name" value="Sigma70_r4"/>
    <property type="match status" value="1"/>
</dbReference>
<evidence type="ECO:0000256" key="6">
    <source>
        <dbReference type="RuleBase" id="RU000716"/>
    </source>
</evidence>
<keyword evidence="5 6" id="KW-0804">Transcription</keyword>
<dbReference type="Pfam" id="PF08281">
    <property type="entry name" value="Sigma70_r4_2"/>
    <property type="match status" value="1"/>
</dbReference>
<organism evidence="10 11">
    <name type="scientific">Paracraurococcus lichenis</name>
    <dbReference type="NCBI Taxonomy" id="3064888"/>
    <lineage>
        <taxon>Bacteria</taxon>
        <taxon>Pseudomonadati</taxon>
        <taxon>Pseudomonadota</taxon>
        <taxon>Alphaproteobacteria</taxon>
        <taxon>Acetobacterales</taxon>
        <taxon>Roseomonadaceae</taxon>
        <taxon>Paracraurococcus</taxon>
    </lineage>
</organism>
<dbReference type="InterPro" id="IPR014284">
    <property type="entry name" value="RNA_pol_sigma-70_dom"/>
</dbReference>
<dbReference type="InterPro" id="IPR000838">
    <property type="entry name" value="RNA_pol_sigma70_ECF_CS"/>
</dbReference>
<keyword evidence="4 6" id="KW-0238">DNA-binding</keyword>
<accession>A0ABT9ED62</accession>
<comment type="caution">
    <text evidence="10">The sequence shown here is derived from an EMBL/GenBank/DDBJ whole genome shotgun (WGS) entry which is preliminary data.</text>
</comment>
<dbReference type="PANTHER" id="PTHR43133:SF25">
    <property type="entry name" value="RNA POLYMERASE SIGMA FACTOR RFAY-RELATED"/>
    <property type="match status" value="1"/>
</dbReference>
<keyword evidence="2 6" id="KW-0805">Transcription regulation</keyword>
<dbReference type="SUPFAM" id="SSF88946">
    <property type="entry name" value="Sigma2 domain of RNA polymerase sigma factors"/>
    <property type="match status" value="1"/>
</dbReference>
<evidence type="ECO:0000256" key="3">
    <source>
        <dbReference type="ARBA" id="ARBA00023082"/>
    </source>
</evidence>
<dbReference type="InterPro" id="IPR007627">
    <property type="entry name" value="RNA_pol_sigma70_r2"/>
</dbReference>
<dbReference type="InterPro" id="IPR013324">
    <property type="entry name" value="RNA_pol_sigma_r3/r4-like"/>
</dbReference>
<evidence type="ECO:0000256" key="5">
    <source>
        <dbReference type="ARBA" id="ARBA00023163"/>
    </source>
</evidence>
<evidence type="ECO:0000259" key="8">
    <source>
        <dbReference type="Pfam" id="PF04542"/>
    </source>
</evidence>
<sequence length="230" mass="24726">MPATVASLQAFRSRRTGAAAADGPPAPARRDTAGEYAALATAANDGGTVDPERARRFRDLALPQLDAAYNLARHLARDADAAEDIVQDAYLRALRGFDGYRGGDPRAWILQIVRNRFYDWARERRLDRSVPLPGETEGDEAAELPDPDAGTPEEALAGAEAAEAVQAVVAALPAPFREALVLREMEDLSYREIAAVTGTPIGTVMSRLARARQMFGEAWRRVAAAEGGKA</sequence>
<dbReference type="PANTHER" id="PTHR43133">
    <property type="entry name" value="RNA POLYMERASE ECF-TYPE SIGMA FACTO"/>
    <property type="match status" value="1"/>
</dbReference>
<dbReference type="InterPro" id="IPR013249">
    <property type="entry name" value="RNA_pol_sigma70_r4_t2"/>
</dbReference>
<evidence type="ECO:0000259" key="9">
    <source>
        <dbReference type="Pfam" id="PF08281"/>
    </source>
</evidence>
<comment type="similarity">
    <text evidence="1 6">Belongs to the sigma-70 factor family. ECF subfamily.</text>
</comment>
<evidence type="ECO:0000313" key="10">
    <source>
        <dbReference type="EMBL" id="MDO9713918.1"/>
    </source>
</evidence>
<name>A0ABT9ED62_9PROT</name>
<dbReference type="InterPro" id="IPR039425">
    <property type="entry name" value="RNA_pol_sigma-70-like"/>
</dbReference>
<dbReference type="PROSITE" id="PS01063">
    <property type="entry name" value="SIGMA70_ECF"/>
    <property type="match status" value="1"/>
</dbReference>
<protein>
    <recommendedName>
        <fullName evidence="6">RNA polymerase sigma factor</fullName>
    </recommendedName>
</protein>
<dbReference type="Pfam" id="PF04542">
    <property type="entry name" value="Sigma70_r2"/>
    <property type="match status" value="1"/>
</dbReference>
<feature type="region of interest" description="Disordered" evidence="7">
    <location>
        <begin position="130"/>
        <end position="151"/>
    </location>
</feature>
<evidence type="ECO:0000313" key="11">
    <source>
        <dbReference type="Proteomes" id="UP001243009"/>
    </source>
</evidence>
<keyword evidence="11" id="KW-1185">Reference proteome</keyword>
<dbReference type="InterPro" id="IPR036388">
    <property type="entry name" value="WH-like_DNA-bd_sf"/>
</dbReference>
<feature type="domain" description="RNA polymerase sigma factor 70 region 4 type 2" evidence="9">
    <location>
        <begin position="163"/>
        <end position="213"/>
    </location>
</feature>
<keyword evidence="3 6" id="KW-0731">Sigma factor</keyword>
<dbReference type="Proteomes" id="UP001243009">
    <property type="component" value="Unassembled WGS sequence"/>
</dbReference>
<evidence type="ECO:0000256" key="2">
    <source>
        <dbReference type="ARBA" id="ARBA00023015"/>
    </source>
</evidence>
<dbReference type="NCBIfam" id="TIGR02937">
    <property type="entry name" value="sigma70-ECF"/>
    <property type="match status" value="1"/>
</dbReference>
<dbReference type="SUPFAM" id="SSF88659">
    <property type="entry name" value="Sigma3 and sigma4 domains of RNA polymerase sigma factors"/>
    <property type="match status" value="1"/>
</dbReference>
<dbReference type="Gene3D" id="1.10.10.10">
    <property type="entry name" value="Winged helix-like DNA-binding domain superfamily/Winged helix DNA-binding domain"/>
    <property type="match status" value="1"/>
</dbReference>
<dbReference type="RefSeq" id="WP_305108765.1">
    <property type="nucleotide sequence ID" value="NZ_JAUTWS010000136.1"/>
</dbReference>
<reference evidence="10 11" key="1">
    <citation type="submission" date="2023-08" db="EMBL/GenBank/DDBJ databases">
        <title>The draft genome sequence of Paracraurococcus sp. LOR1-02.</title>
        <authorList>
            <person name="Kingkaew E."/>
            <person name="Tanasupawat S."/>
        </authorList>
    </citation>
    <scope>NUCLEOTIDE SEQUENCE [LARGE SCALE GENOMIC DNA]</scope>
    <source>
        <strain evidence="10 11">LOR1-02</strain>
    </source>
</reference>
<dbReference type="Gene3D" id="1.10.1740.10">
    <property type="match status" value="1"/>
</dbReference>
<dbReference type="EMBL" id="JAUTWS010000136">
    <property type="protein sequence ID" value="MDO9713918.1"/>
    <property type="molecule type" value="Genomic_DNA"/>
</dbReference>
<feature type="domain" description="RNA polymerase sigma-70 region 2" evidence="8">
    <location>
        <begin position="66"/>
        <end position="125"/>
    </location>
</feature>